<dbReference type="AlphaFoldDB" id="C5Y624"/>
<evidence type="ECO:0000313" key="3">
    <source>
        <dbReference type="EMBL" id="EES09389.1"/>
    </source>
</evidence>
<dbReference type="OMA" id="CMVEINT"/>
<dbReference type="InParanoid" id="C5Y624"/>
<feature type="region of interest" description="Disordered" evidence="1">
    <location>
        <begin position="1"/>
        <end position="24"/>
    </location>
</feature>
<keyword evidence="4" id="KW-1185">Reference proteome</keyword>
<dbReference type="InterPro" id="IPR011676">
    <property type="entry name" value="DUF1618"/>
</dbReference>
<name>C5Y624_SORBI</name>
<evidence type="ECO:0000313" key="4">
    <source>
        <dbReference type="Proteomes" id="UP000000768"/>
    </source>
</evidence>
<dbReference type="FunCoup" id="C5Y624">
    <property type="interactions" value="112"/>
</dbReference>
<dbReference type="PANTHER" id="PTHR33074:SF76">
    <property type="entry name" value="OS11G0569701 PROTEIN"/>
    <property type="match status" value="1"/>
</dbReference>
<evidence type="ECO:0000259" key="2">
    <source>
        <dbReference type="Pfam" id="PF07762"/>
    </source>
</evidence>
<dbReference type="HOGENOM" id="CLU_019112_4_1_1"/>
<dbReference type="EMBL" id="CM000764">
    <property type="protein sequence ID" value="EES09389.1"/>
    <property type="molecule type" value="Genomic_DNA"/>
</dbReference>
<sequence length="463" mass="51937">MKRRKLGTPIHPRDSSSSPAAGDPRRPRWVILNCYGCGVPGEADGDRVIADAKTVAESCTSTGRHFVVSMGIAPPPAFSYLNHAMVGSARSPVKYGDDTGFSRVVAAHRDSVLFLMTTKGGGTDYFVYDGACASRRSLPRPPRLTLLPERQIPRRRHDDDDSVRALNLSDTGLLRRGDDELLVAQLEAITLREPRDTADLRVLRLGGRGGGGWELNKAVPIVQNHGGGKLHVLPDWWEAVGVIPVGDRYLCWLNYLAGLLVCDMADKASHFKLRYVRLPAKLVGDYDDDYDYDEANGYTSSNDDDPPSMKYSRNMCAAGAGAVRLVSVDSRCCCGGRLRVRGGSRPSTCKRSRFAFTVTTWTLKLRTMTWVQDGVWDCDELWRLPEYRNLPRVPLEYPVVSSDDPDVVCFRVRNDYSCYLDDDDRKVWLLEVDTRRKRLRSVIPTTIPYWKEDSDNIQTKFHC</sequence>
<evidence type="ECO:0000256" key="1">
    <source>
        <dbReference type="SAM" id="MobiDB-lite"/>
    </source>
</evidence>
<reference evidence="3 4" key="1">
    <citation type="journal article" date="2009" name="Nature">
        <title>The Sorghum bicolor genome and the diversification of grasses.</title>
        <authorList>
            <person name="Paterson A.H."/>
            <person name="Bowers J.E."/>
            <person name="Bruggmann R."/>
            <person name="Dubchak I."/>
            <person name="Grimwood J."/>
            <person name="Gundlach H."/>
            <person name="Haberer G."/>
            <person name="Hellsten U."/>
            <person name="Mitros T."/>
            <person name="Poliakov A."/>
            <person name="Schmutz J."/>
            <person name="Spannagl M."/>
            <person name="Tang H."/>
            <person name="Wang X."/>
            <person name="Wicker T."/>
            <person name="Bharti A.K."/>
            <person name="Chapman J."/>
            <person name="Feltus F.A."/>
            <person name="Gowik U."/>
            <person name="Grigoriev I.V."/>
            <person name="Lyons E."/>
            <person name="Maher C.A."/>
            <person name="Martis M."/>
            <person name="Narechania A."/>
            <person name="Otillar R.P."/>
            <person name="Penning B.W."/>
            <person name="Salamov A.A."/>
            <person name="Wang Y."/>
            <person name="Zhang L."/>
            <person name="Carpita N.C."/>
            <person name="Freeling M."/>
            <person name="Gingle A.R."/>
            <person name="Hash C.T."/>
            <person name="Keller B."/>
            <person name="Klein P."/>
            <person name="Kresovich S."/>
            <person name="McCann M.C."/>
            <person name="Ming R."/>
            <person name="Peterson D.G."/>
            <person name="Mehboob-ur-Rahman"/>
            <person name="Ware D."/>
            <person name="Westhoff P."/>
            <person name="Mayer K.F."/>
            <person name="Messing J."/>
            <person name="Rokhsar D.S."/>
        </authorList>
    </citation>
    <scope>NUCLEOTIDE SEQUENCE [LARGE SCALE GENOMIC DNA]</scope>
    <source>
        <strain evidence="4">cv. BTx623</strain>
    </source>
</reference>
<dbReference type="eggNOG" id="ENOG502R44Z">
    <property type="taxonomic scope" value="Eukaryota"/>
</dbReference>
<feature type="domain" description="DUF1618" evidence="2">
    <location>
        <begin position="252"/>
        <end position="409"/>
    </location>
</feature>
<proteinExistence type="predicted"/>
<gene>
    <name evidence="3" type="ORF">SORBI_3005G058700</name>
</gene>
<protein>
    <recommendedName>
        <fullName evidence="2">DUF1618 domain-containing protein</fullName>
    </recommendedName>
</protein>
<organism evidence="3 4">
    <name type="scientific">Sorghum bicolor</name>
    <name type="common">Sorghum</name>
    <name type="synonym">Sorghum vulgare</name>
    <dbReference type="NCBI Taxonomy" id="4558"/>
    <lineage>
        <taxon>Eukaryota</taxon>
        <taxon>Viridiplantae</taxon>
        <taxon>Streptophyta</taxon>
        <taxon>Embryophyta</taxon>
        <taxon>Tracheophyta</taxon>
        <taxon>Spermatophyta</taxon>
        <taxon>Magnoliopsida</taxon>
        <taxon>Liliopsida</taxon>
        <taxon>Poales</taxon>
        <taxon>Poaceae</taxon>
        <taxon>PACMAD clade</taxon>
        <taxon>Panicoideae</taxon>
        <taxon>Andropogonodae</taxon>
        <taxon>Andropogoneae</taxon>
        <taxon>Sorghinae</taxon>
        <taxon>Sorghum</taxon>
    </lineage>
</organism>
<dbReference type="Proteomes" id="UP000000768">
    <property type="component" value="Chromosome 5"/>
</dbReference>
<dbReference type="Gramene" id="EES09389">
    <property type="protein sequence ID" value="EES09389"/>
    <property type="gene ID" value="SORBI_3005G058700"/>
</dbReference>
<dbReference type="PANTHER" id="PTHR33074">
    <property type="entry name" value="EXPRESSED PROTEIN-RELATED"/>
    <property type="match status" value="1"/>
</dbReference>
<accession>C5Y624</accession>
<dbReference type="Pfam" id="PF07762">
    <property type="entry name" value="DUF1618"/>
    <property type="match status" value="1"/>
</dbReference>
<reference evidence="4" key="2">
    <citation type="journal article" date="2018" name="Plant J.">
        <title>The Sorghum bicolor reference genome: improved assembly, gene annotations, a transcriptome atlas, and signatures of genome organization.</title>
        <authorList>
            <person name="McCormick R.F."/>
            <person name="Truong S.K."/>
            <person name="Sreedasyam A."/>
            <person name="Jenkins J."/>
            <person name="Shu S."/>
            <person name="Sims D."/>
            <person name="Kennedy M."/>
            <person name="Amirebrahimi M."/>
            <person name="Weers B.D."/>
            <person name="McKinley B."/>
            <person name="Mattison A."/>
            <person name="Morishige D.T."/>
            <person name="Grimwood J."/>
            <person name="Schmutz J."/>
            <person name="Mullet J.E."/>
        </authorList>
    </citation>
    <scope>NUCLEOTIDE SEQUENCE [LARGE SCALE GENOMIC DNA]</scope>
    <source>
        <strain evidence="4">cv. BTx623</strain>
    </source>
</reference>